<reference evidence="3 4" key="1">
    <citation type="submission" date="2016-10" db="EMBL/GenBank/DDBJ databases">
        <authorList>
            <person name="de Groot N.N."/>
        </authorList>
    </citation>
    <scope>NUCLEOTIDE SEQUENCE [LARGE SCALE GENOMIC DNA]</scope>
    <source>
        <strain evidence="3 4">CGMCC 4.5681</strain>
    </source>
</reference>
<dbReference type="STRING" id="683260.SAMN05421874_13730"/>
<gene>
    <name evidence="3" type="ORF">SAMN05421874_13730</name>
</gene>
<dbReference type="RefSeq" id="WP_090773500.1">
    <property type="nucleotide sequence ID" value="NZ_FNFB01000037.1"/>
</dbReference>
<dbReference type="OrthoDB" id="3543846at2"/>
<keyword evidence="4" id="KW-1185">Reference proteome</keyword>
<sequence>MTPQQPGPPEPDPDRTVRHRIPRPARPPSAETPDTQRLPYTPDMLPDVSHYATKPPKSAWWWVVVTGSLLLLVAAVAVAVILWADNATAHTLDSP</sequence>
<keyword evidence="2" id="KW-0472">Membrane</keyword>
<proteinExistence type="predicted"/>
<feature type="transmembrane region" description="Helical" evidence="2">
    <location>
        <begin position="59"/>
        <end position="84"/>
    </location>
</feature>
<evidence type="ECO:0000256" key="2">
    <source>
        <dbReference type="SAM" id="Phobius"/>
    </source>
</evidence>
<evidence type="ECO:0000313" key="3">
    <source>
        <dbReference type="EMBL" id="SDM06101.1"/>
    </source>
</evidence>
<organism evidence="3 4">
    <name type="scientific">Nonomuraea maritima</name>
    <dbReference type="NCBI Taxonomy" id="683260"/>
    <lineage>
        <taxon>Bacteria</taxon>
        <taxon>Bacillati</taxon>
        <taxon>Actinomycetota</taxon>
        <taxon>Actinomycetes</taxon>
        <taxon>Streptosporangiales</taxon>
        <taxon>Streptosporangiaceae</taxon>
        <taxon>Nonomuraea</taxon>
    </lineage>
</organism>
<dbReference type="Proteomes" id="UP000198683">
    <property type="component" value="Unassembled WGS sequence"/>
</dbReference>
<dbReference type="EMBL" id="FNFB01000037">
    <property type="protein sequence ID" value="SDM06101.1"/>
    <property type="molecule type" value="Genomic_DNA"/>
</dbReference>
<dbReference type="AlphaFoldDB" id="A0A1G9Q5T3"/>
<evidence type="ECO:0000256" key="1">
    <source>
        <dbReference type="SAM" id="MobiDB-lite"/>
    </source>
</evidence>
<keyword evidence="2" id="KW-1133">Transmembrane helix</keyword>
<accession>A0A1G9Q5T3</accession>
<feature type="compositionally biased region" description="Pro residues" evidence="1">
    <location>
        <begin position="1"/>
        <end position="10"/>
    </location>
</feature>
<name>A0A1G9Q5T3_9ACTN</name>
<protein>
    <submittedName>
        <fullName evidence="3">Uncharacterized protein</fullName>
    </submittedName>
</protein>
<feature type="region of interest" description="Disordered" evidence="1">
    <location>
        <begin position="1"/>
        <end position="41"/>
    </location>
</feature>
<keyword evidence="2" id="KW-0812">Transmembrane</keyword>
<evidence type="ECO:0000313" key="4">
    <source>
        <dbReference type="Proteomes" id="UP000198683"/>
    </source>
</evidence>